<dbReference type="CDD" id="cd07389">
    <property type="entry name" value="MPP_PhoD"/>
    <property type="match status" value="1"/>
</dbReference>
<dbReference type="Pfam" id="PF16655">
    <property type="entry name" value="PhoD_N"/>
    <property type="match status" value="1"/>
</dbReference>
<reference evidence="3 4" key="1">
    <citation type="submission" date="2018-12" db="EMBL/GenBank/DDBJ databases">
        <title>Complete genome of Litorilituus sediminis.</title>
        <authorList>
            <person name="Liu A."/>
            <person name="Rong J."/>
        </authorList>
    </citation>
    <scope>NUCLEOTIDE SEQUENCE [LARGE SCALE GENOMIC DNA]</scope>
    <source>
        <strain evidence="3 4">JCM 17549</strain>
    </source>
</reference>
<evidence type="ECO:0000259" key="2">
    <source>
        <dbReference type="Pfam" id="PF16655"/>
    </source>
</evidence>
<dbReference type="Proteomes" id="UP000290244">
    <property type="component" value="Chromosome"/>
</dbReference>
<evidence type="ECO:0008006" key="5">
    <source>
        <dbReference type="Google" id="ProtNLM"/>
    </source>
</evidence>
<feature type="domain" description="Phospholipase D N-terminal" evidence="2">
    <location>
        <begin position="56"/>
        <end position="147"/>
    </location>
</feature>
<dbReference type="PANTHER" id="PTHR43606:SF2">
    <property type="entry name" value="ALKALINE PHOSPHATASE FAMILY PROTEIN (AFU_ORTHOLOGUE AFUA_5G03860)"/>
    <property type="match status" value="1"/>
</dbReference>
<dbReference type="Pfam" id="PF09423">
    <property type="entry name" value="PhoD"/>
    <property type="match status" value="2"/>
</dbReference>
<dbReference type="SUPFAM" id="SSF56300">
    <property type="entry name" value="Metallo-dependent phosphatases"/>
    <property type="match status" value="1"/>
</dbReference>
<dbReference type="PROSITE" id="PS51257">
    <property type="entry name" value="PROKAR_LIPOPROTEIN"/>
    <property type="match status" value="1"/>
</dbReference>
<dbReference type="KEGG" id="lsd:EMK97_06505"/>
<dbReference type="Gene3D" id="3.60.21.70">
    <property type="entry name" value="PhoD-like phosphatase"/>
    <property type="match status" value="2"/>
</dbReference>
<dbReference type="InterPro" id="IPR018946">
    <property type="entry name" value="PhoD-like_MPP"/>
</dbReference>
<protein>
    <recommendedName>
        <fullName evidence="5">Metallophosphatase</fullName>
    </recommendedName>
</protein>
<dbReference type="InterPro" id="IPR032093">
    <property type="entry name" value="PhoD_N"/>
</dbReference>
<evidence type="ECO:0000259" key="1">
    <source>
        <dbReference type="Pfam" id="PF09423"/>
    </source>
</evidence>
<dbReference type="Gene3D" id="2.60.40.380">
    <property type="entry name" value="Purple acid phosphatase-like, N-terminal"/>
    <property type="match status" value="1"/>
</dbReference>
<accession>A0A4P6P7H5</accession>
<feature type="domain" description="PhoD-like phosphatase metallophosphatase" evidence="1">
    <location>
        <begin position="541"/>
        <end position="674"/>
    </location>
</feature>
<evidence type="ECO:0000313" key="4">
    <source>
        <dbReference type="Proteomes" id="UP000290244"/>
    </source>
</evidence>
<dbReference type="RefSeq" id="WP_130600526.1">
    <property type="nucleotide sequence ID" value="NZ_CP034759.1"/>
</dbReference>
<dbReference type="PANTHER" id="PTHR43606">
    <property type="entry name" value="PHOSPHATASE, PUTATIVE (AFU_ORTHOLOGUE AFUA_6G08710)-RELATED"/>
    <property type="match status" value="1"/>
</dbReference>
<dbReference type="AlphaFoldDB" id="A0A4P6P7H5"/>
<evidence type="ECO:0000313" key="3">
    <source>
        <dbReference type="EMBL" id="QBG35395.1"/>
    </source>
</evidence>
<organism evidence="3 4">
    <name type="scientific">Litorilituus sediminis</name>
    <dbReference type="NCBI Taxonomy" id="718192"/>
    <lineage>
        <taxon>Bacteria</taxon>
        <taxon>Pseudomonadati</taxon>
        <taxon>Pseudomonadota</taxon>
        <taxon>Gammaproteobacteria</taxon>
        <taxon>Alteromonadales</taxon>
        <taxon>Colwelliaceae</taxon>
        <taxon>Litorilituus</taxon>
    </lineage>
</organism>
<dbReference type="InterPro" id="IPR052900">
    <property type="entry name" value="Phospholipid_Metab_Enz"/>
</dbReference>
<dbReference type="OrthoDB" id="327733at2"/>
<feature type="domain" description="PhoD-like phosphatase metallophosphatase" evidence="1">
    <location>
        <begin position="159"/>
        <end position="362"/>
    </location>
</feature>
<gene>
    <name evidence="3" type="ORF">EMK97_06505</name>
</gene>
<proteinExistence type="predicted"/>
<dbReference type="EMBL" id="CP034759">
    <property type="protein sequence ID" value="QBG35395.1"/>
    <property type="molecule type" value="Genomic_DNA"/>
</dbReference>
<dbReference type="InterPro" id="IPR029052">
    <property type="entry name" value="Metallo-depent_PP-like"/>
</dbReference>
<name>A0A4P6P7H5_9GAMM</name>
<dbReference type="InterPro" id="IPR038607">
    <property type="entry name" value="PhoD-like_sf"/>
</dbReference>
<keyword evidence="4" id="KW-1185">Reference proteome</keyword>
<sequence length="784" mass="86995">MIYTRRKFIKTLAVSAGAIVTSSLVGCGSSDKKEVVVTPEPTQPSILDGSQYFPQSVVSGDPKVDSVILWTRVDNGSGADTSLILQVASDENFANLVVEETFAALASSDHCLKIRVTELNAGQHYYYRFIYQQDDKNYASRTGRTKTAASPDSDTKVKFAYVSCQDYIGRYFNNYLSILDNDDIDFIIHLGDYIYETTGDALFQLSGGERSIEFTDQAGALTIGVGDNKTQAANSLDNYRQLYKTYRSDEVLQRVHERFPMIAIWDDHEFSDDSWADNATYLDGAANEQQTARKKNSEMAYFEYMPIDHEQPHTQGELASGAMAVNEEHLFPNTRIYRDFQFGLHLHLAMTDFRTNRPDHILPEDAFPATVAIDQASLAGFLLASGMPQAQVDAVVSQMSPYVNIDEAMFAPYKAAFLEVFTGLYMTELMARIEISQAEALAQAQQRAVAAVQGNLATSYLNQVLVSAKASLPAEHPLQMLPALPETGVAQGLAFYTLGKTSLFNYIGSRYFVIKDTYDIYAAYKEYVANLQGTSAQKAFDDRQTAWLTQTFMTSSSTWKMLGSSVTFAPLMFDLSASRADSGLPTLEGVLDSPAIPAALKQRFYLEADQWDGFPQFKSSFVDNVMSQFGVISLSGDVHSSYITEHQANAVTGKKSFNFTTSSISSGTFGSFLENGMKQIFAQLGEVPESISNLPYFFDTLVNTATKRADIQDNMVFSRMWEHGVAIVEVDAEQVLVSLHNTDSEFHHVDAVTKSYYHDADGFLAMVRLHQFKVQDGQLTQLSS</sequence>